<protein>
    <submittedName>
        <fullName evidence="4">Predicted transcriptional regulator</fullName>
    </submittedName>
</protein>
<evidence type="ECO:0000259" key="3">
    <source>
        <dbReference type="Pfam" id="PF25583"/>
    </source>
</evidence>
<evidence type="ECO:0000256" key="1">
    <source>
        <dbReference type="SAM" id="MobiDB-lite"/>
    </source>
</evidence>
<dbReference type="Pfam" id="PF13280">
    <property type="entry name" value="WYL"/>
    <property type="match status" value="1"/>
</dbReference>
<dbReference type="AlphaFoldDB" id="D1BH62"/>
<feature type="region of interest" description="Disordered" evidence="1">
    <location>
        <begin position="264"/>
        <end position="283"/>
    </location>
</feature>
<dbReference type="STRING" id="446469.Sked_18560"/>
<sequence>MPANTPPAARLLNLVIALMNTPLRMSKEEIRGSVAGYDDAATTEAFERMFERDKDSLRALGVPIVTVDAGGHAQDAGYRIDKDAYALEEVDLTPAELGVLSLAAQFWQDSAVAVDTSRALTKLRSAGEPAELGDGADVTAGLAPQVRSVSDAYETLLDAVVERRAVTFTYRAASTGQVLQRTVEPWRVVVRDGGWYLLGHDQDRRAARAFKLTRVEGQVRASGPAGAFEIPEGLDADALIGLRRQAPVRPAVLAIRPERAGALRARGRAAGEGETRADSSTTTVPAGRDVVVVDFTSVQTVADEVAGYGDAVVVLDPPDLRAAVVERLRAASSLAGAPAPPSAQAAQTAHAAQTTEGTHRG</sequence>
<dbReference type="PANTHER" id="PTHR34580">
    <property type="match status" value="1"/>
</dbReference>
<dbReference type="InterPro" id="IPR026881">
    <property type="entry name" value="WYL_dom"/>
</dbReference>
<dbReference type="EMBL" id="CP001819">
    <property type="protein sequence ID" value="ACZ21782.1"/>
    <property type="molecule type" value="Genomic_DNA"/>
</dbReference>
<evidence type="ECO:0000313" key="4">
    <source>
        <dbReference type="EMBL" id="ACZ21782.1"/>
    </source>
</evidence>
<dbReference type="eggNOG" id="COG2378">
    <property type="taxonomic scope" value="Bacteria"/>
</dbReference>
<dbReference type="PANTHER" id="PTHR34580:SF3">
    <property type="entry name" value="PROTEIN PAFB"/>
    <property type="match status" value="1"/>
</dbReference>
<feature type="compositionally biased region" description="Low complexity" evidence="1">
    <location>
        <begin position="335"/>
        <end position="355"/>
    </location>
</feature>
<feature type="region of interest" description="Disordered" evidence="1">
    <location>
        <begin position="335"/>
        <end position="361"/>
    </location>
</feature>
<proteinExistence type="predicted"/>
<feature type="domain" description="WYL" evidence="2">
    <location>
        <begin position="152"/>
        <end position="216"/>
    </location>
</feature>
<dbReference type="KEGG" id="ske:Sked_18560"/>
<dbReference type="HOGENOM" id="CLU_041141_3_1_11"/>
<organism evidence="4 5">
    <name type="scientific">Sanguibacter keddieii (strain ATCC 51767 / DSM 10542 / NCFB 3025 / ST-74)</name>
    <dbReference type="NCBI Taxonomy" id="446469"/>
    <lineage>
        <taxon>Bacteria</taxon>
        <taxon>Bacillati</taxon>
        <taxon>Actinomycetota</taxon>
        <taxon>Actinomycetes</taxon>
        <taxon>Micrococcales</taxon>
        <taxon>Sanguibacteraceae</taxon>
        <taxon>Sanguibacter</taxon>
    </lineage>
</organism>
<dbReference type="Proteomes" id="UP000000322">
    <property type="component" value="Chromosome"/>
</dbReference>
<dbReference type="PROSITE" id="PS52050">
    <property type="entry name" value="WYL"/>
    <property type="match status" value="1"/>
</dbReference>
<dbReference type="InterPro" id="IPR051534">
    <property type="entry name" value="CBASS_pafABC_assoc_protein"/>
</dbReference>
<accession>D1BH62</accession>
<dbReference type="Pfam" id="PF25583">
    <property type="entry name" value="WCX"/>
    <property type="match status" value="1"/>
</dbReference>
<feature type="domain" description="WCX" evidence="3">
    <location>
        <begin position="249"/>
        <end position="331"/>
    </location>
</feature>
<evidence type="ECO:0000259" key="2">
    <source>
        <dbReference type="Pfam" id="PF13280"/>
    </source>
</evidence>
<name>D1BH62_SANKS</name>
<evidence type="ECO:0000313" key="5">
    <source>
        <dbReference type="Proteomes" id="UP000000322"/>
    </source>
</evidence>
<reference evidence="4 5" key="1">
    <citation type="journal article" date="2009" name="Stand. Genomic Sci.">
        <title>Complete genome sequence of Sanguibacter keddieii type strain (ST-74).</title>
        <authorList>
            <person name="Ivanova N."/>
            <person name="Sikorski J."/>
            <person name="Sims D."/>
            <person name="Brettin T."/>
            <person name="Detter J.C."/>
            <person name="Han C."/>
            <person name="Lapidus A."/>
            <person name="Copeland A."/>
            <person name="Glavina Del Rio T."/>
            <person name="Nolan M."/>
            <person name="Chen F."/>
            <person name="Lucas S."/>
            <person name="Tice H."/>
            <person name="Cheng J.F."/>
            <person name="Bruce D."/>
            <person name="Goodwin L."/>
            <person name="Pitluck S."/>
            <person name="Pati A."/>
            <person name="Mavromatis K."/>
            <person name="Chen A."/>
            <person name="Palaniappan K."/>
            <person name="D'haeseleer P."/>
            <person name="Chain P."/>
            <person name="Bristow J."/>
            <person name="Eisen J.A."/>
            <person name="Markowitz V."/>
            <person name="Hugenholtz P."/>
            <person name="Goker M."/>
            <person name="Pukall R."/>
            <person name="Klenk H.P."/>
            <person name="Kyrpides N.C."/>
        </authorList>
    </citation>
    <scope>NUCLEOTIDE SEQUENCE [LARGE SCALE GENOMIC DNA]</scope>
    <source>
        <strain evidence="5">ATCC 51767 / DSM 10542 / NCFB 3025 / ST-74</strain>
    </source>
</reference>
<keyword evidence="5" id="KW-1185">Reference proteome</keyword>
<dbReference type="InterPro" id="IPR057727">
    <property type="entry name" value="WCX_dom"/>
</dbReference>
<gene>
    <name evidence="4" type="ordered locus">Sked_18560</name>
</gene>
<dbReference type="RefSeq" id="WP_012866851.1">
    <property type="nucleotide sequence ID" value="NC_013521.1"/>
</dbReference>